<evidence type="ECO:0000313" key="1">
    <source>
        <dbReference type="EMBL" id="QJF12316.1"/>
    </source>
</evidence>
<protein>
    <submittedName>
        <fullName evidence="1">Uncharacterized protein</fullName>
    </submittedName>
</protein>
<reference evidence="1 2" key="1">
    <citation type="journal article" date="2020" name="ISME J.">
        <title>New virus isolates from Italian hydrothermal environments underscore the biogeographic pattern in archaeal virus communities.</title>
        <authorList>
            <person name="Baquero D.P."/>
            <person name="Contursi P."/>
            <person name="Piochi M."/>
            <person name="Bartolucci S."/>
            <person name="Liu Y."/>
            <person name="Cvirkaite-Krupovic V."/>
            <person name="Prangishvili D."/>
            <person name="Krupovic M."/>
        </authorList>
    </citation>
    <scope>NUCLEOTIDE SEQUENCE [LARGE SCALE GENOMIC DNA]</scope>
    <source>
        <strain evidence="1">9</strain>
    </source>
</reference>
<sequence>MINQIKIKNFDECIKFFGIPNLSYSQLSGSEQILFGVCNKFFRLGKLDFDDIDYDILDIQNRSKLEKLILELLGSF</sequence>
<name>A0A6M3VXR3_9VIRU</name>
<evidence type="ECO:0000313" key="2">
    <source>
        <dbReference type="Proteomes" id="UP000502393"/>
    </source>
</evidence>
<keyword evidence="2" id="KW-1185">Reference proteome</keyword>
<dbReference type="EMBL" id="MN876842">
    <property type="protein sequence ID" value="QJF12316.1"/>
    <property type="molecule type" value="Genomic_DNA"/>
</dbReference>
<accession>A0A6M3VXR3</accession>
<dbReference type="Proteomes" id="UP000502393">
    <property type="component" value="Segment"/>
</dbReference>
<proteinExistence type="predicted"/>
<organism evidence="1 2">
    <name type="scientific">Acidianus rod-shaped virus 3</name>
    <dbReference type="NCBI Taxonomy" id="2730617"/>
    <lineage>
        <taxon>Viruses</taxon>
        <taxon>Adnaviria</taxon>
        <taxon>Zilligvirae</taxon>
        <taxon>Taleaviricota</taxon>
        <taxon>Tokiviricetes</taxon>
        <taxon>Ligamenvirales</taxon>
        <taxon>Rudiviridae</taxon>
        <taxon>Hoswirudivirus</taxon>
        <taxon>Hoswirudivirus acidiani</taxon>
        <taxon>Hoswirudivirus ARV3</taxon>
    </lineage>
</organism>
<gene>
    <name evidence="1" type="ORF">ARV3_gp03</name>
</gene>